<comment type="caution">
    <text evidence="1">The sequence shown here is derived from an EMBL/GenBank/DDBJ whole genome shotgun (WGS) entry which is preliminary data.</text>
</comment>
<dbReference type="Proteomes" id="UP001229651">
    <property type="component" value="Unassembled WGS sequence"/>
</dbReference>
<keyword evidence="2" id="KW-1185">Reference proteome</keyword>
<accession>A0ABU0EMX7</accession>
<proteinExistence type="predicted"/>
<evidence type="ECO:0000313" key="2">
    <source>
        <dbReference type="Proteomes" id="UP001229651"/>
    </source>
</evidence>
<protein>
    <submittedName>
        <fullName evidence="1">Uncharacterized protein</fullName>
    </submittedName>
</protein>
<dbReference type="RefSeq" id="WP_306988571.1">
    <property type="nucleotide sequence ID" value="NZ_JAUSUT010000001.1"/>
</dbReference>
<evidence type="ECO:0000313" key="1">
    <source>
        <dbReference type="EMBL" id="MDQ0376633.1"/>
    </source>
</evidence>
<gene>
    <name evidence="1" type="ORF">FB470_000627</name>
</gene>
<name>A0ABU0EMX7_9PSEU</name>
<sequence length="88" mass="9613">MRNTTDIKPVAIAKPSDQHGEPCEYCQALGQVCVTNIYVTDEDGDRDTRHTCEREACIAEALADHTGDDDPYIEVSTYVEPIQLGAAA</sequence>
<organism evidence="1 2">
    <name type="scientific">Amycolatopsis thermophila</name>
    <dbReference type="NCBI Taxonomy" id="206084"/>
    <lineage>
        <taxon>Bacteria</taxon>
        <taxon>Bacillati</taxon>
        <taxon>Actinomycetota</taxon>
        <taxon>Actinomycetes</taxon>
        <taxon>Pseudonocardiales</taxon>
        <taxon>Pseudonocardiaceae</taxon>
        <taxon>Amycolatopsis</taxon>
    </lineage>
</organism>
<dbReference type="EMBL" id="JAUSUT010000001">
    <property type="protein sequence ID" value="MDQ0376633.1"/>
    <property type="molecule type" value="Genomic_DNA"/>
</dbReference>
<reference evidence="1 2" key="1">
    <citation type="submission" date="2023-07" db="EMBL/GenBank/DDBJ databases">
        <title>Sequencing the genomes of 1000 actinobacteria strains.</title>
        <authorList>
            <person name="Klenk H.-P."/>
        </authorList>
    </citation>
    <scope>NUCLEOTIDE SEQUENCE [LARGE SCALE GENOMIC DNA]</scope>
    <source>
        <strain evidence="1 2">DSM 45805</strain>
    </source>
</reference>